<dbReference type="EMBL" id="ASHM01040047">
    <property type="protein sequence ID" value="PNX81503.1"/>
    <property type="molecule type" value="Genomic_DNA"/>
</dbReference>
<comment type="caution">
    <text evidence="1">The sequence shown here is derived from an EMBL/GenBank/DDBJ whole genome shotgun (WGS) entry which is preliminary data.</text>
</comment>
<feature type="non-terminal residue" evidence="1">
    <location>
        <position position="39"/>
    </location>
</feature>
<name>A0A2K3LSL5_TRIPR</name>
<evidence type="ECO:0000313" key="2">
    <source>
        <dbReference type="Proteomes" id="UP000236291"/>
    </source>
</evidence>
<reference evidence="1 2" key="1">
    <citation type="journal article" date="2014" name="Am. J. Bot.">
        <title>Genome assembly and annotation for red clover (Trifolium pratense; Fabaceae).</title>
        <authorList>
            <person name="Istvanek J."/>
            <person name="Jaros M."/>
            <person name="Krenek A."/>
            <person name="Repkova J."/>
        </authorList>
    </citation>
    <scope>NUCLEOTIDE SEQUENCE [LARGE SCALE GENOMIC DNA]</scope>
    <source>
        <strain evidence="2">cv. Tatra</strain>
        <tissue evidence="1">Young leaves</tissue>
    </source>
</reference>
<sequence>MGRWALLQAMKEANLRGLNMIQFESDSQVLTEAIRTRRS</sequence>
<evidence type="ECO:0000313" key="1">
    <source>
        <dbReference type="EMBL" id="PNX81503.1"/>
    </source>
</evidence>
<dbReference type="Proteomes" id="UP000236291">
    <property type="component" value="Unassembled WGS sequence"/>
</dbReference>
<reference evidence="1 2" key="2">
    <citation type="journal article" date="2017" name="Front. Plant Sci.">
        <title>Gene Classification and Mining of Molecular Markers Useful in Red Clover (Trifolium pratense) Breeding.</title>
        <authorList>
            <person name="Istvanek J."/>
            <person name="Dluhosova J."/>
            <person name="Dluhos P."/>
            <person name="Patkova L."/>
            <person name="Nedelnik J."/>
            <person name="Repkova J."/>
        </authorList>
    </citation>
    <scope>NUCLEOTIDE SEQUENCE [LARGE SCALE GENOMIC DNA]</scope>
    <source>
        <strain evidence="2">cv. Tatra</strain>
        <tissue evidence="1">Young leaves</tissue>
    </source>
</reference>
<protein>
    <submittedName>
        <fullName evidence="1">Uncharacterized protein</fullName>
    </submittedName>
</protein>
<organism evidence="1 2">
    <name type="scientific">Trifolium pratense</name>
    <name type="common">Red clover</name>
    <dbReference type="NCBI Taxonomy" id="57577"/>
    <lineage>
        <taxon>Eukaryota</taxon>
        <taxon>Viridiplantae</taxon>
        <taxon>Streptophyta</taxon>
        <taxon>Embryophyta</taxon>
        <taxon>Tracheophyta</taxon>
        <taxon>Spermatophyta</taxon>
        <taxon>Magnoliopsida</taxon>
        <taxon>eudicotyledons</taxon>
        <taxon>Gunneridae</taxon>
        <taxon>Pentapetalae</taxon>
        <taxon>rosids</taxon>
        <taxon>fabids</taxon>
        <taxon>Fabales</taxon>
        <taxon>Fabaceae</taxon>
        <taxon>Papilionoideae</taxon>
        <taxon>50 kb inversion clade</taxon>
        <taxon>NPAAA clade</taxon>
        <taxon>Hologalegina</taxon>
        <taxon>IRL clade</taxon>
        <taxon>Trifolieae</taxon>
        <taxon>Trifolium</taxon>
    </lineage>
</organism>
<gene>
    <name evidence="1" type="ORF">L195_g037523</name>
</gene>
<proteinExistence type="predicted"/>
<accession>A0A2K3LSL5</accession>
<dbReference type="AlphaFoldDB" id="A0A2K3LSL5"/>